<dbReference type="InterPro" id="IPR002716">
    <property type="entry name" value="PIN_dom"/>
</dbReference>
<dbReference type="PANTHER" id="PTHR34610:SF3">
    <property type="entry name" value="SSL7007 PROTEIN"/>
    <property type="match status" value="1"/>
</dbReference>
<evidence type="ECO:0000313" key="2">
    <source>
        <dbReference type="EMBL" id="EHY31485.1"/>
    </source>
</evidence>
<feature type="domain" description="PIN" evidence="1">
    <location>
        <begin position="29"/>
        <end position="144"/>
    </location>
</feature>
<dbReference type="InterPro" id="IPR002850">
    <property type="entry name" value="PIN_toxin-like"/>
</dbReference>
<gene>
    <name evidence="2" type="ORF">HMPREF9440_01129</name>
</gene>
<proteinExistence type="predicted"/>
<protein>
    <submittedName>
        <fullName evidence="2">Toxin-antitoxin system toxin component, PIN family</fullName>
    </submittedName>
</protein>
<comment type="caution">
    <text evidence="2">The sequence shown here is derived from an EMBL/GenBank/DDBJ whole genome shotgun (WGS) entry which is preliminary data.</text>
</comment>
<dbReference type="InterPro" id="IPR029060">
    <property type="entry name" value="PIN-like_dom_sf"/>
</dbReference>
<dbReference type="Proteomes" id="UP000004956">
    <property type="component" value="Unassembled WGS sequence"/>
</dbReference>
<keyword evidence="3" id="KW-1185">Reference proteome</keyword>
<accession>H3KEG5</accession>
<dbReference type="HOGENOM" id="CLU_116617_0_0_4"/>
<dbReference type="Pfam" id="PF13470">
    <property type="entry name" value="PIN_3"/>
    <property type="match status" value="1"/>
</dbReference>
<sequence length="177" mass="19141">MPVTTERAEALRRRLEAAPERPAAGAAPRVVIDTNVLMDVLHWEDPAVRDLGGLIESGELQPVRDEATLLEAAEVLDRTTFGIPFADVSAMLGRWIGMSEDAPEAALQAALRPTGTPRCRDPLDQKFLDLAVGAGAAILVTKDKLVLKTRRKMAALGIHVVKPEDVARALDDVKHGR</sequence>
<organism evidence="2 3">
    <name type="scientific">Sutterella parvirubra YIT 11816</name>
    <dbReference type="NCBI Taxonomy" id="762967"/>
    <lineage>
        <taxon>Bacteria</taxon>
        <taxon>Pseudomonadati</taxon>
        <taxon>Pseudomonadota</taxon>
        <taxon>Betaproteobacteria</taxon>
        <taxon>Burkholderiales</taxon>
        <taxon>Sutterellaceae</taxon>
        <taxon>Sutterella</taxon>
    </lineage>
</organism>
<dbReference type="EMBL" id="AFBQ01000154">
    <property type="protein sequence ID" value="EHY31485.1"/>
    <property type="molecule type" value="Genomic_DNA"/>
</dbReference>
<dbReference type="PANTHER" id="PTHR34610">
    <property type="entry name" value="SSL7007 PROTEIN"/>
    <property type="match status" value="1"/>
</dbReference>
<evidence type="ECO:0000259" key="1">
    <source>
        <dbReference type="Pfam" id="PF13470"/>
    </source>
</evidence>
<dbReference type="SUPFAM" id="SSF88723">
    <property type="entry name" value="PIN domain-like"/>
    <property type="match status" value="1"/>
</dbReference>
<name>H3KEG5_9BURK</name>
<reference evidence="2 3" key="1">
    <citation type="submission" date="2011-11" db="EMBL/GenBank/DDBJ databases">
        <authorList>
            <person name="Weinstock G."/>
            <person name="Sodergren E."/>
            <person name="Clifton S."/>
            <person name="Fulton L."/>
            <person name="Fulton B."/>
            <person name="Courtney L."/>
            <person name="Fronick C."/>
            <person name="Harrison M."/>
            <person name="Strong C."/>
            <person name="Farmer C."/>
            <person name="Delahaunty K."/>
            <person name="Markovic C."/>
            <person name="Hall O."/>
            <person name="Minx P."/>
            <person name="Tomlinson C."/>
            <person name="Mitreva M."/>
            <person name="Hou S."/>
            <person name="Chen J."/>
            <person name="Wollam A."/>
            <person name="Pepin K.H."/>
            <person name="Johnson M."/>
            <person name="Bhonagiri V."/>
            <person name="Zhang X."/>
            <person name="Suruliraj S."/>
            <person name="Warren W."/>
            <person name="Chinwalla A."/>
            <person name="Mardis E.R."/>
            <person name="Wilson R.K."/>
        </authorList>
    </citation>
    <scope>NUCLEOTIDE SEQUENCE [LARGE SCALE GENOMIC DNA]</scope>
    <source>
        <strain evidence="2 3">YIT 11816</strain>
    </source>
</reference>
<dbReference type="OrthoDB" id="9802272at2"/>
<dbReference type="PATRIC" id="fig|762967.3.peg.894"/>
<dbReference type="RefSeq" id="WP_008541949.1">
    <property type="nucleotide sequence ID" value="NZ_JH604946.1"/>
</dbReference>
<dbReference type="STRING" id="762967.HMPREF9440_01129"/>
<dbReference type="AlphaFoldDB" id="H3KEG5"/>
<evidence type="ECO:0000313" key="3">
    <source>
        <dbReference type="Proteomes" id="UP000004956"/>
    </source>
</evidence>